<keyword evidence="2" id="KW-1185">Reference proteome</keyword>
<organism evidence="1 2">
    <name type="scientific">Candidatus Syntrophosphaera thermopropionivorans</name>
    <dbReference type="NCBI Taxonomy" id="2593015"/>
    <lineage>
        <taxon>Bacteria</taxon>
        <taxon>Pseudomonadati</taxon>
        <taxon>Candidatus Cloacimonadota</taxon>
        <taxon>Candidatus Cloacimonadia</taxon>
        <taxon>Candidatus Cloacimonadales</taxon>
        <taxon>Candidatus Cloacimonadaceae</taxon>
        <taxon>Candidatus Syntrophosphaera</taxon>
    </lineage>
</organism>
<gene>
    <name evidence="1" type="ORF">E0946_06305</name>
</gene>
<sequence length="266" mass="29669">MKQPIGIFDSGVGGLTVYKAIKRAFPAENIIYFGDTARVPYGPKSENTIIEYSIQNARFLLQKDIKILVVACNTSSAVALQELEKLTDIPIIGVIKPGSKLATDSTHNNHIGVIGTEGTIRSEAYNKAIKSILPEAEIFSCACPLFVPLVEEGWLNHPVSRIVAEEYLNFFKDKEIDTLVLGCTHYPLLKSLIDEIMEHKVKLIDSADAIALHLKTLLPVESSTEPVMDRFYVSDNEAKFSQIAEYILGVQPTPIKRVRLYESWFE</sequence>
<reference evidence="1" key="1">
    <citation type="submission" date="2019-03" db="EMBL/GenBank/DDBJ databases">
        <title>Candidatus Syntrophosphaera thermopropionivorans: a novel player in syntrophic propionate oxidation during anaerobic digestion.</title>
        <authorList>
            <person name="Dyksma S."/>
        </authorList>
    </citation>
    <scope>NUCLEOTIDE SEQUENCE</scope>
    <source>
        <strain evidence="1">W5</strain>
    </source>
</reference>
<proteinExistence type="predicted"/>
<protein>
    <submittedName>
        <fullName evidence="1">Glutamate racemase</fullName>
        <ecNumber evidence="1">5.1.1.3</ecNumber>
    </submittedName>
</protein>
<accession>A0AC61QI13</accession>
<evidence type="ECO:0000313" key="1">
    <source>
        <dbReference type="EMBL" id="TDF72582.1"/>
    </source>
</evidence>
<dbReference type="EC" id="5.1.1.3" evidence="1"/>
<evidence type="ECO:0000313" key="2">
    <source>
        <dbReference type="Proteomes" id="UP000294588"/>
    </source>
</evidence>
<dbReference type="Proteomes" id="UP000294588">
    <property type="component" value="Unassembled WGS sequence"/>
</dbReference>
<dbReference type="EMBL" id="SMOG01000024">
    <property type="protein sequence ID" value="TDF72582.1"/>
    <property type="molecule type" value="Genomic_DNA"/>
</dbReference>
<name>A0AC61QI13_9BACT</name>
<comment type="caution">
    <text evidence="1">The sequence shown here is derived from an EMBL/GenBank/DDBJ whole genome shotgun (WGS) entry which is preliminary data.</text>
</comment>
<keyword evidence="1" id="KW-0413">Isomerase</keyword>